<gene>
    <name evidence="1" type="ORF">UFOPK1493_03988</name>
</gene>
<evidence type="ECO:0000313" key="1">
    <source>
        <dbReference type="EMBL" id="CAB4595646.1"/>
    </source>
</evidence>
<proteinExistence type="predicted"/>
<sequence>MTASVADIDALARRLMIQLVDETPLAPPFESIHHDDAGEGFVPRPGPPGRVRPLLAAVASVAIVAGGLGLVTYLRSAEPAATASPTAQQLPSDVPDGWVLDRVLGPGSFVETGLRPQITMYATSASPLGPIVAVVQYGSGPTSTNANIVETETTDGRRVVLSDTYIAGVRAIDIQATPSTWVTLNGRDVSDDTLIRLAETATVTADGFARLDTTSLEQAGLTPVGEGTLMNLPFSGGRDWDPGSIPAGTTVSSYMSPDVDGHIDLNTYMATPFDRAALGLHFAPAQRPEDPQGWFRVDTGMDTTTGWFVERDGYTHVVLGPTEATAAMRIILETLTPVDSDSWVERAKALGTPAADETSAATTIEVETTVRSAAPAGPERQELSTRTEALDDGSYLLTISDTSGSATQLRAAFIGRRLIVTPQEPALAEFVVEQDIGNLMGPSAAATFTPAGSLTVVAAPSSTSADHAEITSGGTTYVVELIQLDDTYPIVIAVLLVGPDEDSNPQIVLTGNGQVVETL</sequence>
<accession>A0A6J6G350</accession>
<protein>
    <submittedName>
        <fullName evidence="1">Unannotated protein</fullName>
    </submittedName>
</protein>
<reference evidence="1" key="1">
    <citation type="submission" date="2020-05" db="EMBL/GenBank/DDBJ databases">
        <authorList>
            <person name="Chiriac C."/>
            <person name="Salcher M."/>
            <person name="Ghai R."/>
            <person name="Kavagutti S V."/>
        </authorList>
    </citation>
    <scope>NUCLEOTIDE SEQUENCE</scope>
</reference>
<dbReference type="EMBL" id="CAEZSR010000268">
    <property type="protein sequence ID" value="CAB4595646.1"/>
    <property type="molecule type" value="Genomic_DNA"/>
</dbReference>
<name>A0A6J6G350_9ZZZZ</name>
<dbReference type="AlphaFoldDB" id="A0A6J6G350"/>
<organism evidence="1">
    <name type="scientific">freshwater metagenome</name>
    <dbReference type="NCBI Taxonomy" id="449393"/>
    <lineage>
        <taxon>unclassified sequences</taxon>
        <taxon>metagenomes</taxon>
        <taxon>ecological metagenomes</taxon>
    </lineage>
</organism>